<protein>
    <submittedName>
        <fullName evidence="1">Uncharacterized protein</fullName>
    </submittedName>
</protein>
<evidence type="ECO:0000313" key="1">
    <source>
        <dbReference type="EMBL" id="GLK67163.1"/>
    </source>
</evidence>
<sequence>MPYNIITEDGRRRIHHARTAREALEVAAREREAHPDLRIVSSEGTVLPIDRLELMARAEDMASARPSKSAA</sequence>
<accession>A0A9W6J0I1</accession>
<dbReference type="EMBL" id="BSFI01000004">
    <property type="protein sequence ID" value="GLK67163.1"/>
    <property type="molecule type" value="Genomic_DNA"/>
</dbReference>
<name>A0A9W6J0I1_9HYPH</name>
<gene>
    <name evidence="1" type="ORF">GCM10008179_08010</name>
</gene>
<dbReference type="AlphaFoldDB" id="A0A9W6J0I1"/>
<proteinExistence type="predicted"/>
<dbReference type="RefSeq" id="WP_271167421.1">
    <property type="nucleotide sequence ID" value="NZ_BSFI01000004.1"/>
</dbReference>
<dbReference type="Proteomes" id="UP001143372">
    <property type="component" value="Unassembled WGS sequence"/>
</dbReference>
<reference evidence="1" key="1">
    <citation type="journal article" date="2014" name="Int. J. Syst. Evol. Microbiol.">
        <title>Complete genome sequence of Corynebacterium casei LMG S-19264T (=DSM 44701T), isolated from a smear-ripened cheese.</title>
        <authorList>
            <consortium name="US DOE Joint Genome Institute (JGI-PGF)"/>
            <person name="Walter F."/>
            <person name="Albersmeier A."/>
            <person name="Kalinowski J."/>
            <person name="Ruckert C."/>
        </authorList>
    </citation>
    <scope>NUCLEOTIDE SEQUENCE</scope>
    <source>
        <strain evidence="1">VKM B-2347</strain>
    </source>
</reference>
<reference evidence="1" key="2">
    <citation type="submission" date="2023-01" db="EMBL/GenBank/DDBJ databases">
        <authorList>
            <person name="Sun Q."/>
            <person name="Evtushenko L."/>
        </authorList>
    </citation>
    <scope>NUCLEOTIDE SEQUENCE</scope>
    <source>
        <strain evidence="1">VKM B-2347</strain>
    </source>
</reference>
<keyword evidence="2" id="KW-1185">Reference proteome</keyword>
<organism evidence="1 2">
    <name type="scientific">Hansschlegelia plantiphila</name>
    <dbReference type="NCBI Taxonomy" id="374655"/>
    <lineage>
        <taxon>Bacteria</taxon>
        <taxon>Pseudomonadati</taxon>
        <taxon>Pseudomonadota</taxon>
        <taxon>Alphaproteobacteria</taxon>
        <taxon>Hyphomicrobiales</taxon>
        <taxon>Methylopilaceae</taxon>
        <taxon>Hansschlegelia</taxon>
    </lineage>
</organism>
<evidence type="ECO:0000313" key="2">
    <source>
        <dbReference type="Proteomes" id="UP001143372"/>
    </source>
</evidence>
<comment type="caution">
    <text evidence="1">The sequence shown here is derived from an EMBL/GenBank/DDBJ whole genome shotgun (WGS) entry which is preliminary data.</text>
</comment>